<dbReference type="InterPro" id="IPR036724">
    <property type="entry name" value="Cobalamin-bd_sf"/>
</dbReference>
<comment type="cofactor">
    <cofactor evidence="1">
        <name>[4Fe-4S] cluster</name>
        <dbReference type="ChEBI" id="CHEBI:49883"/>
    </cofactor>
</comment>
<evidence type="ECO:0000256" key="6">
    <source>
        <dbReference type="SAM" id="MobiDB-lite"/>
    </source>
</evidence>
<dbReference type="NCBIfam" id="TIGR02026">
    <property type="entry name" value="BchE"/>
    <property type="match status" value="1"/>
</dbReference>
<dbReference type="SFLD" id="SFLDS00029">
    <property type="entry name" value="Radical_SAM"/>
    <property type="match status" value="1"/>
</dbReference>
<dbReference type="SUPFAM" id="SSF102114">
    <property type="entry name" value="Radical SAM enzymes"/>
    <property type="match status" value="1"/>
</dbReference>
<evidence type="ECO:0000256" key="3">
    <source>
        <dbReference type="ARBA" id="ARBA00022723"/>
    </source>
</evidence>
<dbReference type="InterPro" id="IPR051198">
    <property type="entry name" value="BchE-like"/>
</dbReference>
<proteinExistence type="predicted"/>
<dbReference type="CDD" id="cd01335">
    <property type="entry name" value="Radical_SAM"/>
    <property type="match status" value="1"/>
</dbReference>
<dbReference type="Pfam" id="PF04055">
    <property type="entry name" value="Radical_SAM"/>
    <property type="match status" value="1"/>
</dbReference>
<evidence type="ECO:0000259" key="8">
    <source>
        <dbReference type="PROSITE" id="PS51918"/>
    </source>
</evidence>
<keyword evidence="2" id="KW-0949">S-adenosyl-L-methionine</keyword>
<evidence type="ECO:0000256" key="5">
    <source>
        <dbReference type="ARBA" id="ARBA00023014"/>
    </source>
</evidence>
<gene>
    <name evidence="9" type="primary">bchE</name>
    <name evidence="9" type="ORF">O7A05_30580</name>
</gene>
<dbReference type="Pfam" id="PF02310">
    <property type="entry name" value="B12-binding"/>
    <property type="match status" value="1"/>
</dbReference>
<dbReference type="InterPro" id="IPR023404">
    <property type="entry name" value="rSAM_horseshoe"/>
</dbReference>
<dbReference type="InterPro" id="IPR007197">
    <property type="entry name" value="rSAM"/>
</dbReference>
<evidence type="ECO:0000256" key="2">
    <source>
        <dbReference type="ARBA" id="ARBA00022691"/>
    </source>
</evidence>
<sequence length="519" mass="59138">MNIVLINPPHTAIGSRVPDDHLPPLGLLAIGGPLIDSGHQVRLVDAEFGPMPLATLVEEALRDNPDFILIGHSGSTSAHPTALKIAEMMKVCAPHVIVIYGGVFPTYHWRDILAATVVFDFIVRGEGEATATALVEAIEMRQPVASVAGIAYRDDLGRPVATQPAMTIADLDAYRVGWELIDHRRYSYWGGKRAVVMQFSRGCPHLCNYCGQRGFWTRWRHRDPVKFAKEIAWLHREHGVELINLADENPTSSKKAWRAFLDAMIAENVPVLIVGSTRADDIVRDADILHLYRKAGVIRWLLGMENTDEATLSLIRKGGSTKSDREAIRLLRQHGILSMATWVAGFEDETLRDLWRGFRQLIAYDPDQIQALYVTPHRWTPFFRIASGRKVIQQDVRLWDYKHQVLHMRRLKPWVLFFTVKLIEVAVQSRPKALARILFHSDPEQRHSMRWYTRMGRRVWFREVWGFLARDRRVTDGPTLAEFWGAPQDAEEESMIVPRPPRKSGTRIVETADKRRLAG</sequence>
<dbReference type="InterPro" id="IPR058240">
    <property type="entry name" value="rSAM_sf"/>
</dbReference>
<keyword evidence="3" id="KW-0479">Metal-binding</keyword>
<dbReference type="InterPro" id="IPR006638">
    <property type="entry name" value="Elp3/MiaA/NifB-like_rSAM"/>
</dbReference>
<dbReference type="PANTHER" id="PTHR43409:SF13">
    <property type="entry name" value="ANAEROBIC MAGNESIUM-PROTOPORPHYRIN IX MONOMETHYL ESTER CYCLASE"/>
    <property type="match status" value="1"/>
</dbReference>
<dbReference type="Gene3D" id="3.40.50.280">
    <property type="entry name" value="Cobalamin-binding domain"/>
    <property type="match status" value="1"/>
</dbReference>
<reference evidence="9 10" key="1">
    <citation type="submission" date="2022-12" db="EMBL/GenBank/DDBJ databases">
        <authorList>
            <person name="Muema E."/>
        </authorList>
    </citation>
    <scope>NUCLEOTIDE SEQUENCE [LARGE SCALE GENOMIC DNA]</scope>
    <source>
        <strain evidence="10">1330</strain>
    </source>
</reference>
<accession>A0ABU8KLV9</accession>
<protein>
    <submittedName>
        <fullName evidence="9">Magnesium-protoporphyrin IX monomethyl ester anaerobic oxidative cyclase</fullName>
    </submittedName>
</protein>
<feature type="domain" description="Radical SAM core" evidence="8">
    <location>
        <begin position="189"/>
        <end position="409"/>
    </location>
</feature>
<evidence type="ECO:0000259" key="7">
    <source>
        <dbReference type="PROSITE" id="PS51332"/>
    </source>
</evidence>
<keyword evidence="5" id="KW-0411">Iron-sulfur</keyword>
<name>A0ABU8KLV9_9HYPH</name>
<feature type="region of interest" description="Disordered" evidence="6">
    <location>
        <begin position="490"/>
        <end position="519"/>
    </location>
</feature>
<organism evidence="9 10">
    <name type="scientific">Mesorhizobium argentiipisi</name>
    <dbReference type="NCBI Taxonomy" id="3015175"/>
    <lineage>
        <taxon>Bacteria</taxon>
        <taxon>Pseudomonadati</taxon>
        <taxon>Pseudomonadota</taxon>
        <taxon>Alphaproteobacteria</taxon>
        <taxon>Hyphomicrobiales</taxon>
        <taxon>Phyllobacteriaceae</taxon>
        <taxon>Mesorhizobium</taxon>
    </lineage>
</organism>
<dbReference type="Proteomes" id="UP001366503">
    <property type="component" value="Unassembled WGS sequence"/>
</dbReference>
<evidence type="ECO:0000313" key="10">
    <source>
        <dbReference type="Proteomes" id="UP001366503"/>
    </source>
</evidence>
<feature type="domain" description="B12-binding" evidence="7">
    <location>
        <begin position="9"/>
        <end position="145"/>
    </location>
</feature>
<dbReference type="SFLD" id="SFLDG01082">
    <property type="entry name" value="B12-binding_domain_containing"/>
    <property type="match status" value="1"/>
</dbReference>
<dbReference type="EMBL" id="JAPYKO010000037">
    <property type="protein sequence ID" value="MEI9406472.1"/>
    <property type="molecule type" value="Genomic_DNA"/>
</dbReference>
<evidence type="ECO:0000256" key="1">
    <source>
        <dbReference type="ARBA" id="ARBA00001966"/>
    </source>
</evidence>
<keyword evidence="10" id="KW-1185">Reference proteome</keyword>
<dbReference type="PANTHER" id="PTHR43409">
    <property type="entry name" value="ANAEROBIC MAGNESIUM-PROTOPORPHYRIN IX MONOMETHYL ESTER CYCLASE-RELATED"/>
    <property type="match status" value="1"/>
</dbReference>
<dbReference type="Gene3D" id="3.80.30.20">
    <property type="entry name" value="tm_1862 like domain"/>
    <property type="match status" value="1"/>
</dbReference>
<dbReference type="RefSeq" id="WP_337096974.1">
    <property type="nucleotide sequence ID" value="NZ_JAPYKO010000037.1"/>
</dbReference>
<dbReference type="InterPro" id="IPR006158">
    <property type="entry name" value="Cobalamin-bd"/>
</dbReference>
<comment type="caution">
    <text evidence="9">The sequence shown here is derived from an EMBL/GenBank/DDBJ whole genome shotgun (WGS) entry which is preliminary data.</text>
</comment>
<evidence type="ECO:0000256" key="4">
    <source>
        <dbReference type="ARBA" id="ARBA00023004"/>
    </source>
</evidence>
<dbReference type="SFLD" id="SFLDG01123">
    <property type="entry name" value="methyltransferase_(Class_B)"/>
    <property type="match status" value="1"/>
</dbReference>
<dbReference type="CDD" id="cd02068">
    <property type="entry name" value="radical_SAM_B12_BD"/>
    <property type="match status" value="1"/>
</dbReference>
<feature type="compositionally biased region" description="Basic and acidic residues" evidence="6">
    <location>
        <begin position="510"/>
        <end position="519"/>
    </location>
</feature>
<keyword evidence="4" id="KW-0408">Iron</keyword>
<dbReference type="SMART" id="SM00729">
    <property type="entry name" value="Elp3"/>
    <property type="match status" value="1"/>
</dbReference>
<evidence type="ECO:0000313" key="9">
    <source>
        <dbReference type="EMBL" id="MEI9406472.1"/>
    </source>
</evidence>
<dbReference type="PROSITE" id="PS51332">
    <property type="entry name" value="B12_BINDING"/>
    <property type="match status" value="1"/>
</dbReference>
<dbReference type="InterPro" id="IPR034466">
    <property type="entry name" value="Methyltransferase_Class_B"/>
</dbReference>
<dbReference type="SUPFAM" id="SSF52242">
    <property type="entry name" value="Cobalamin (vitamin B12)-binding domain"/>
    <property type="match status" value="1"/>
</dbReference>
<dbReference type="PROSITE" id="PS51918">
    <property type="entry name" value="RADICAL_SAM"/>
    <property type="match status" value="1"/>
</dbReference>